<dbReference type="PANTHER" id="PTHR42739">
    <property type="entry name" value="MALATE SYNTHASE G"/>
    <property type="match status" value="1"/>
</dbReference>
<dbReference type="Gene3D" id="2.170.170.11">
    <property type="entry name" value="Malate synthase G - maily-beta sub-domain"/>
    <property type="match status" value="1"/>
</dbReference>
<dbReference type="InterPro" id="IPR048357">
    <property type="entry name" value="MSG_insertion"/>
</dbReference>
<evidence type="ECO:0000313" key="3">
    <source>
        <dbReference type="Proteomes" id="UP000198854"/>
    </source>
</evidence>
<evidence type="ECO:0000313" key="2">
    <source>
        <dbReference type="EMBL" id="SDH18371.1"/>
    </source>
</evidence>
<reference evidence="2 3" key="1">
    <citation type="submission" date="2016-10" db="EMBL/GenBank/DDBJ databases">
        <authorList>
            <person name="de Groot N.N."/>
        </authorList>
    </citation>
    <scope>NUCLEOTIDE SEQUENCE [LARGE SCALE GENOMIC DNA]</scope>
    <source>
        <strain evidence="2 3">CGMCC 1.10228</strain>
    </source>
</reference>
<dbReference type="GO" id="GO:0000287">
    <property type="term" value="F:magnesium ion binding"/>
    <property type="evidence" value="ECO:0007669"/>
    <property type="project" value="TreeGrafter"/>
</dbReference>
<dbReference type="Pfam" id="PF20658">
    <property type="entry name" value="MSG_insertion"/>
    <property type="match status" value="1"/>
</dbReference>
<dbReference type="GO" id="GO:0005829">
    <property type="term" value="C:cytosol"/>
    <property type="evidence" value="ECO:0007669"/>
    <property type="project" value="TreeGrafter"/>
</dbReference>
<name>A0A1G8ABV1_9VIBR</name>
<dbReference type="GO" id="GO:0009436">
    <property type="term" value="P:glyoxylate catabolic process"/>
    <property type="evidence" value="ECO:0007669"/>
    <property type="project" value="TreeGrafter"/>
</dbReference>
<dbReference type="AlphaFoldDB" id="A0A1G8ABV1"/>
<keyword evidence="3" id="KW-1185">Reference proteome</keyword>
<dbReference type="NCBIfam" id="NF006511">
    <property type="entry name" value="PRK08951.1"/>
    <property type="match status" value="1"/>
</dbReference>
<dbReference type="GO" id="GO:0006097">
    <property type="term" value="P:glyoxylate cycle"/>
    <property type="evidence" value="ECO:0007669"/>
    <property type="project" value="InterPro"/>
</dbReference>
<protein>
    <submittedName>
        <fullName evidence="2">Malate synthase</fullName>
    </submittedName>
</protein>
<dbReference type="Proteomes" id="UP000198854">
    <property type="component" value="Unassembled WGS sequence"/>
</dbReference>
<dbReference type="PANTHER" id="PTHR42739:SF1">
    <property type="entry name" value="MALATE SYNTHASE G"/>
    <property type="match status" value="1"/>
</dbReference>
<dbReference type="GO" id="GO:0004474">
    <property type="term" value="F:malate synthase activity"/>
    <property type="evidence" value="ECO:0007669"/>
    <property type="project" value="InterPro"/>
</dbReference>
<organism evidence="2 3">
    <name type="scientific">Vibrio xiamenensis</name>
    <dbReference type="NCBI Taxonomy" id="861298"/>
    <lineage>
        <taxon>Bacteria</taxon>
        <taxon>Pseudomonadati</taxon>
        <taxon>Pseudomonadota</taxon>
        <taxon>Gammaproteobacteria</taxon>
        <taxon>Vibrionales</taxon>
        <taxon>Vibrionaceae</taxon>
        <taxon>Vibrio</taxon>
    </lineage>
</organism>
<dbReference type="RefSeq" id="WP_093272945.1">
    <property type="nucleotide sequence ID" value="NZ_FNDD01000010.1"/>
</dbReference>
<dbReference type="SUPFAM" id="SSF51645">
    <property type="entry name" value="Malate synthase G"/>
    <property type="match status" value="1"/>
</dbReference>
<accession>A0A1G8ABV1</accession>
<dbReference type="InterPro" id="IPR011076">
    <property type="entry name" value="Malate_synth_sf"/>
</dbReference>
<proteinExistence type="predicted"/>
<dbReference type="InterPro" id="IPR006253">
    <property type="entry name" value="Malate_synthG"/>
</dbReference>
<sequence>MNMLTRGTDSENTIFPSFIIQALAGFEAKAETQEQQVQAKQFLDCLFPLDFGSHQEVSAYLIDYCHLVAYFADGQHCGLQAPKHFIAYSGERDKPSQIVFRDGKGSHVELTLSATQPSGLNQVWIEDIQLESCAELPQTQDHVAVMRHWVSLVKGACGLPQLCSETKEYHGKNREDYILDESFTR</sequence>
<evidence type="ECO:0000259" key="1">
    <source>
        <dbReference type="Pfam" id="PF20658"/>
    </source>
</evidence>
<dbReference type="STRING" id="861298.SAMN04488136_11035"/>
<dbReference type="EMBL" id="FNDD01000010">
    <property type="protein sequence ID" value="SDH18371.1"/>
    <property type="molecule type" value="Genomic_DNA"/>
</dbReference>
<gene>
    <name evidence="2" type="ORF">SAMN04488136_11035</name>
</gene>
<feature type="domain" description="Malate synthase G alpha-beta insertion" evidence="1">
    <location>
        <begin position="35"/>
        <end position="101"/>
    </location>
</feature>
<dbReference type="OrthoDB" id="5899875at2"/>